<dbReference type="PANTHER" id="PTHR45736:SF6">
    <property type="entry name" value="ZINC FINGER MYM-TYPE PROTEIN 2"/>
    <property type="match status" value="1"/>
</dbReference>
<feature type="region of interest" description="Disordered" evidence="8">
    <location>
        <begin position="127"/>
        <end position="224"/>
    </location>
</feature>
<feature type="domain" description="TRASH" evidence="9">
    <location>
        <begin position="550"/>
        <end position="586"/>
    </location>
</feature>
<evidence type="ECO:0000259" key="9">
    <source>
        <dbReference type="SMART" id="SM00746"/>
    </source>
</evidence>
<dbReference type="PANTHER" id="PTHR45736">
    <property type="entry name" value="ZINC FINGER MYM-TYPE PROTEIN"/>
    <property type="match status" value="1"/>
</dbReference>
<dbReference type="InterPro" id="IPR051284">
    <property type="entry name" value="ZnF_MYMT-QRICH1"/>
</dbReference>
<feature type="region of interest" description="Disordered" evidence="8">
    <location>
        <begin position="941"/>
        <end position="972"/>
    </location>
</feature>
<feature type="compositionally biased region" description="Polar residues" evidence="8">
    <location>
        <begin position="207"/>
        <end position="222"/>
    </location>
</feature>
<feature type="compositionally biased region" description="Basic and acidic residues" evidence="8">
    <location>
        <begin position="9"/>
        <end position="23"/>
    </location>
</feature>
<evidence type="ECO:0000313" key="11">
    <source>
        <dbReference type="Proteomes" id="UP000694620"/>
    </source>
</evidence>
<dbReference type="InterPro" id="IPR021893">
    <property type="entry name" value="ZMYM2-like_C"/>
</dbReference>
<feature type="compositionally biased region" description="Acidic residues" evidence="8">
    <location>
        <begin position="901"/>
        <end position="911"/>
    </location>
</feature>
<dbReference type="SUPFAM" id="SSF57716">
    <property type="entry name" value="Glucocorticoid receptor-like (DNA-binding domain)"/>
    <property type="match status" value="1"/>
</dbReference>
<feature type="region of interest" description="Disordered" evidence="8">
    <location>
        <begin position="76"/>
        <end position="96"/>
    </location>
</feature>
<evidence type="ECO:0000313" key="10">
    <source>
        <dbReference type="Ensembl" id="ENSECRP00000006223.1"/>
    </source>
</evidence>
<dbReference type="OrthoDB" id="10025028at2759"/>
<dbReference type="RefSeq" id="XP_028656397.1">
    <property type="nucleotide sequence ID" value="XM_028800564.2"/>
</dbReference>
<feature type="region of interest" description="Disordered" evidence="8">
    <location>
        <begin position="1169"/>
        <end position="1202"/>
    </location>
</feature>
<dbReference type="SMART" id="SM00746">
    <property type="entry name" value="TRASH"/>
    <property type="match status" value="8"/>
</dbReference>
<feature type="compositionally biased region" description="Polar residues" evidence="8">
    <location>
        <begin position="154"/>
        <end position="169"/>
    </location>
</feature>
<evidence type="ECO:0000256" key="5">
    <source>
        <dbReference type="ARBA" id="ARBA00022771"/>
    </source>
</evidence>
<feature type="domain" description="TRASH" evidence="9">
    <location>
        <begin position="397"/>
        <end position="437"/>
    </location>
</feature>
<reference evidence="10" key="3">
    <citation type="submission" date="2025-09" db="UniProtKB">
        <authorList>
            <consortium name="Ensembl"/>
        </authorList>
    </citation>
    <scope>IDENTIFICATION</scope>
</reference>
<feature type="domain" description="TRASH" evidence="9">
    <location>
        <begin position="592"/>
        <end position="627"/>
    </location>
</feature>
<feature type="compositionally biased region" description="Basic and acidic residues" evidence="8">
    <location>
        <begin position="885"/>
        <end position="895"/>
    </location>
</feature>
<feature type="compositionally biased region" description="Low complexity" evidence="8">
    <location>
        <begin position="76"/>
        <end position="91"/>
    </location>
</feature>
<feature type="domain" description="TRASH" evidence="9">
    <location>
        <begin position="355"/>
        <end position="391"/>
    </location>
</feature>
<feature type="domain" description="TRASH" evidence="9">
    <location>
        <begin position="490"/>
        <end position="529"/>
    </location>
</feature>
<keyword evidence="6" id="KW-0862">Zinc</keyword>
<evidence type="ECO:0000256" key="6">
    <source>
        <dbReference type="ARBA" id="ARBA00022833"/>
    </source>
</evidence>
<proteinExistence type="predicted"/>
<dbReference type="Pfam" id="PF25561">
    <property type="entry name" value="QRICH1"/>
    <property type="match status" value="1"/>
</dbReference>
<feature type="compositionally biased region" description="Polar residues" evidence="8">
    <location>
        <begin position="307"/>
        <end position="322"/>
    </location>
</feature>
<protein>
    <submittedName>
        <fullName evidence="10">Zinc finger MYM-type containing 2</fullName>
    </submittedName>
</protein>
<keyword evidence="1" id="KW-1017">Isopeptide bond</keyword>
<organism evidence="10 11">
    <name type="scientific">Erpetoichthys calabaricus</name>
    <name type="common">Rope fish</name>
    <name type="synonym">Calamoichthys calabaricus</name>
    <dbReference type="NCBI Taxonomy" id="27687"/>
    <lineage>
        <taxon>Eukaryota</taxon>
        <taxon>Metazoa</taxon>
        <taxon>Chordata</taxon>
        <taxon>Craniata</taxon>
        <taxon>Vertebrata</taxon>
        <taxon>Euteleostomi</taxon>
        <taxon>Actinopterygii</taxon>
        <taxon>Polypteriformes</taxon>
        <taxon>Polypteridae</taxon>
        <taxon>Erpetoichthys</taxon>
    </lineage>
</organism>
<name>A0A8C4RSJ7_ERPCA</name>
<dbReference type="GeneID" id="114650744"/>
<reference evidence="10" key="1">
    <citation type="submission" date="2021-06" db="EMBL/GenBank/DDBJ databases">
        <authorList>
            <consortium name="Wellcome Sanger Institute Data Sharing"/>
        </authorList>
    </citation>
    <scope>NUCLEOTIDE SEQUENCE [LARGE SCALE GENOMIC DNA]</scope>
</reference>
<evidence type="ECO:0000256" key="7">
    <source>
        <dbReference type="ARBA" id="ARBA00022843"/>
    </source>
</evidence>
<dbReference type="InterPro" id="IPR010507">
    <property type="entry name" value="Znf_MYM"/>
</dbReference>
<feature type="domain" description="TRASH" evidence="9">
    <location>
        <begin position="638"/>
        <end position="673"/>
    </location>
</feature>
<dbReference type="Ensembl" id="ENSECRT00000006322.1">
    <property type="protein sequence ID" value="ENSECRP00000006223.1"/>
    <property type="gene ID" value="ENSECRG00000004140.1"/>
</dbReference>
<evidence type="ECO:0000256" key="3">
    <source>
        <dbReference type="ARBA" id="ARBA00022723"/>
    </source>
</evidence>
<dbReference type="GeneTree" id="ENSGT00940000157028"/>
<feature type="region of interest" description="Disordered" evidence="8">
    <location>
        <begin position="1"/>
        <end position="38"/>
    </location>
</feature>
<evidence type="ECO:0000256" key="1">
    <source>
        <dbReference type="ARBA" id="ARBA00022499"/>
    </source>
</evidence>
<dbReference type="Proteomes" id="UP000694620">
    <property type="component" value="Chromosome 4"/>
</dbReference>
<dbReference type="Pfam" id="PF06467">
    <property type="entry name" value="zf-FCS"/>
    <property type="match status" value="8"/>
</dbReference>
<keyword evidence="5" id="KW-0863">Zinc-finger</keyword>
<feature type="compositionally biased region" description="Basic residues" evidence="8">
    <location>
        <begin position="946"/>
        <end position="957"/>
    </location>
</feature>
<keyword evidence="3" id="KW-0479">Metal-binding</keyword>
<keyword evidence="7" id="KW-0832">Ubl conjugation</keyword>
<dbReference type="Pfam" id="PF12012">
    <property type="entry name" value="DUF3504"/>
    <property type="match status" value="1"/>
</dbReference>
<gene>
    <name evidence="10" type="primary">ZMYM2</name>
    <name evidence="10" type="synonym">zmym2</name>
</gene>
<evidence type="ECO:0000256" key="2">
    <source>
        <dbReference type="ARBA" id="ARBA00022553"/>
    </source>
</evidence>
<accession>A0A8C4RSJ7</accession>
<evidence type="ECO:0000256" key="8">
    <source>
        <dbReference type="SAM" id="MobiDB-lite"/>
    </source>
</evidence>
<dbReference type="GO" id="GO:0008270">
    <property type="term" value="F:zinc ion binding"/>
    <property type="evidence" value="ECO:0007669"/>
    <property type="project" value="UniProtKB-KW"/>
</dbReference>
<keyword evidence="4" id="KW-0677">Repeat</keyword>
<dbReference type="InterPro" id="IPR011017">
    <property type="entry name" value="TRASH_dom"/>
</dbReference>
<feature type="compositionally biased region" description="Polar residues" evidence="8">
    <location>
        <begin position="264"/>
        <end position="281"/>
    </location>
</feature>
<feature type="region of interest" description="Disordered" evidence="8">
    <location>
        <begin position="878"/>
        <end position="915"/>
    </location>
</feature>
<feature type="domain" description="TRASH" evidence="9">
    <location>
        <begin position="448"/>
        <end position="483"/>
    </location>
</feature>
<keyword evidence="2" id="KW-0597">Phosphoprotein</keyword>
<sequence length="1282" mass="142718">MDQDFAEGLEVHPTSDEKSRAVVEESEMATDLSSGPFEERGLITSEFLTPVAEAPPADEDDDVLFVEPLAKTSVSVAVPGSTTSSASTAPVDNLNQPEVDKLQTAVKDLSPPLDALAETIIIDDEEDAESGTILPEKSVSPVLNKDSGIDPSKVENTSSSSNKDLASSHSHIDTPVTHSTISTEPDSEIRIANVTTLDDDDDDTTLRNSTREPVQQSHSNEGTMDMNLMITSVTSLQSNSLGEVTNGPQISSAFSLIPEVQTAPAASNSDSSRQGTHSGAGTFNPGRMNAAGEVVQNGELRSHQRSDSWISQSASFPRNQKQPGVDSMSPVASLPKSVFPPPASQQPTKPVKVTCANCTKPLRKGQTAYQRKGSVHLFCSTTCLSAFSHKPAPKKNCTMCKKDITSMKGTIVAQVDSSESFQEFCSTTCLSSYENKQVPPKSTVKTRCTVCGKLTEIRHEVSFKNVTHKICSDHCFNRYRMANGLIMNCCEQCGEYLPTRSSANHFLIIDGQHKRFCCENCVKDYKQSISVQSSTNGQTTRTPSGVQLKCNYCKTSFSLKPETLEWENKVYQFCSKTCCEDYKKLHCIVTYCEYCQEEKTLHETVKFSGVKKPFCSEGCKLLFKQEFARRLGLKCVSCNYCSQMCKRGATKEIDGVVRDFCSEACSRKFTDWYYKAARCDCCKIQGNLTETVQWRAEIKHFCDQQCLLRFYCQQNEPNMSTQKGPENLCFGQGTQTGSKAGNQSLSHSTSPVKDVKNKAVLCKPLSMTKATYCKPHMQTKACQTEPEVKTEYVPIPVPVPVYVPVPVHLYSQSTPVPVTVPVPVPVPVFVPTTLDSAEKIVQTIDELKNKIPSNPLEADILAMAEVIAEADEKIDSDVTNHSPKCHGDGGVEDIKLSSPDDSCEPDLDLETDFPKAVPPLTSEEIKNSEITLAPALCEEIEEKPHPQVKKKGSKRRAILSNGPQADNPDTSQNLFTLKSSYGVNAWKRWVLVTDSKEEQENTKSVRLKGDLLKHTAAELNYALSRFVCDVRRPNGESYEPDSVYYLCLAIQQHLYENGRKDNIFCDTYYQMFIQELNKILKGWKPSILPDGSVFSRIQEHHMWSSKMIGDHSPIVLLNTLVYFNTKYFGLRTVEQHLQLSFANVFKQLKNARTKERTVCIQFPSITEDKSEQTGNRKRKGRDDENDPDYEPEDTSSGNASRCPIKDHDRHIYELYFSKCPESLKQRVDMFYMTPEISTSADSPLWYTTSSLDRSTLESMLTRVLLIKDLYSERDYSDMGEND</sequence>
<reference evidence="10" key="2">
    <citation type="submission" date="2025-08" db="UniProtKB">
        <authorList>
            <consortium name="Ensembl"/>
        </authorList>
    </citation>
    <scope>IDENTIFICATION</scope>
</reference>
<evidence type="ECO:0000256" key="4">
    <source>
        <dbReference type="ARBA" id="ARBA00022737"/>
    </source>
</evidence>
<keyword evidence="11" id="KW-1185">Reference proteome</keyword>
<dbReference type="InterPro" id="IPR057926">
    <property type="entry name" value="QRICH1_dom"/>
</dbReference>
<feature type="compositionally biased region" description="Acidic residues" evidence="8">
    <location>
        <begin position="1183"/>
        <end position="1193"/>
    </location>
</feature>
<feature type="domain" description="TRASH" evidence="9">
    <location>
        <begin position="679"/>
        <end position="714"/>
    </location>
</feature>
<feature type="compositionally biased region" description="Polar residues" evidence="8">
    <location>
        <begin position="961"/>
        <end position="972"/>
    </location>
</feature>
<feature type="region of interest" description="Disordered" evidence="8">
    <location>
        <begin position="261"/>
        <end position="349"/>
    </location>
</feature>